<feature type="region of interest" description="Disordered" evidence="1">
    <location>
        <begin position="28"/>
        <end position="72"/>
    </location>
</feature>
<organism evidence="2 3">
    <name type="scientific">Lepraria finkii</name>
    <dbReference type="NCBI Taxonomy" id="1340010"/>
    <lineage>
        <taxon>Eukaryota</taxon>
        <taxon>Fungi</taxon>
        <taxon>Dikarya</taxon>
        <taxon>Ascomycota</taxon>
        <taxon>Pezizomycotina</taxon>
        <taxon>Lecanoromycetes</taxon>
        <taxon>OSLEUM clade</taxon>
        <taxon>Lecanoromycetidae</taxon>
        <taxon>Lecanorales</taxon>
        <taxon>Lecanorineae</taxon>
        <taxon>Stereocaulaceae</taxon>
        <taxon>Lepraria</taxon>
    </lineage>
</organism>
<proteinExistence type="predicted"/>
<name>A0ABR4B5B9_9LECA</name>
<protein>
    <submittedName>
        <fullName evidence="2">Uncharacterized protein</fullName>
    </submittedName>
</protein>
<reference evidence="2 3" key="1">
    <citation type="submission" date="2024-09" db="EMBL/GenBank/DDBJ databases">
        <title>Rethinking Asexuality: The Enigmatic Case of Functional Sexual Genes in Lepraria (Stereocaulaceae).</title>
        <authorList>
            <person name="Doellman M."/>
            <person name="Sun Y."/>
            <person name="Barcenas-Pena A."/>
            <person name="Lumbsch H.T."/>
            <person name="Grewe F."/>
        </authorList>
    </citation>
    <scope>NUCLEOTIDE SEQUENCE [LARGE SCALE GENOMIC DNA]</scope>
    <source>
        <strain evidence="2 3">Grewe 0041</strain>
    </source>
</reference>
<gene>
    <name evidence="2" type="ORF">ABVK25_007410</name>
</gene>
<evidence type="ECO:0000313" key="3">
    <source>
        <dbReference type="Proteomes" id="UP001590951"/>
    </source>
</evidence>
<keyword evidence="3" id="KW-1185">Reference proteome</keyword>
<accession>A0ABR4B5B9</accession>
<dbReference type="Proteomes" id="UP001590951">
    <property type="component" value="Unassembled WGS sequence"/>
</dbReference>
<evidence type="ECO:0000256" key="1">
    <source>
        <dbReference type="SAM" id="MobiDB-lite"/>
    </source>
</evidence>
<feature type="compositionally biased region" description="Polar residues" evidence="1">
    <location>
        <begin position="58"/>
        <end position="72"/>
    </location>
</feature>
<sequence>MGQWQSTIARKPLSGKAKQSLAIIPGDSCQQRQEDEVNNPSPQPTSGVLTPSKVFSYGQGSTPPFIINGNSP</sequence>
<feature type="compositionally biased region" description="Polar residues" evidence="1">
    <location>
        <begin position="38"/>
        <end position="49"/>
    </location>
</feature>
<evidence type="ECO:0000313" key="2">
    <source>
        <dbReference type="EMBL" id="KAL2052251.1"/>
    </source>
</evidence>
<dbReference type="EMBL" id="JBHFEH010000028">
    <property type="protein sequence ID" value="KAL2052251.1"/>
    <property type="molecule type" value="Genomic_DNA"/>
</dbReference>
<comment type="caution">
    <text evidence="2">The sequence shown here is derived from an EMBL/GenBank/DDBJ whole genome shotgun (WGS) entry which is preliminary data.</text>
</comment>